<feature type="compositionally biased region" description="Basic and acidic residues" evidence="1">
    <location>
        <begin position="1"/>
        <end position="13"/>
    </location>
</feature>
<reference evidence="2" key="1">
    <citation type="submission" date="2022-04" db="EMBL/GenBank/DDBJ databases">
        <title>Carnegiea gigantea Genome sequencing and assembly v2.</title>
        <authorList>
            <person name="Copetti D."/>
            <person name="Sanderson M.J."/>
            <person name="Burquez A."/>
            <person name="Wojciechowski M.F."/>
        </authorList>
    </citation>
    <scope>NUCLEOTIDE SEQUENCE</scope>
    <source>
        <strain evidence="2">SGP5-SGP5p</strain>
        <tissue evidence="2">Aerial part</tissue>
    </source>
</reference>
<name>A0A9Q1K3K9_9CARY</name>
<dbReference type="AlphaFoldDB" id="A0A9Q1K3K9"/>
<proteinExistence type="predicted"/>
<evidence type="ECO:0000256" key="1">
    <source>
        <dbReference type="SAM" id="MobiDB-lite"/>
    </source>
</evidence>
<evidence type="ECO:0000313" key="2">
    <source>
        <dbReference type="EMBL" id="KAJ8435820.1"/>
    </source>
</evidence>
<comment type="caution">
    <text evidence="2">The sequence shown here is derived from an EMBL/GenBank/DDBJ whole genome shotgun (WGS) entry which is preliminary data.</text>
</comment>
<dbReference type="Proteomes" id="UP001153076">
    <property type="component" value="Unassembled WGS sequence"/>
</dbReference>
<protein>
    <submittedName>
        <fullName evidence="2">Uncharacterized protein</fullName>
    </submittedName>
</protein>
<sequence length="203" mass="23199">MVDPRSKASKQGDKGMCGSTNDPPRRHATSLAQSSRENSVGRPSTQQFITLEQLEEALTQVQMEVIRAMREKMKATKHYPKPILHLQRAMSALQGTDARRIIKAKQVLQKSHNHIALSHSGTTVYASKSREAGLYEKEENNEVDCNTEIIATLIGGIYEKELNRDTKKLIFRSSVRYIEIITLEFLKKLQYTEKTWMLLRLLL</sequence>
<feature type="region of interest" description="Disordered" evidence="1">
    <location>
        <begin position="1"/>
        <end position="44"/>
    </location>
</feature>
<evidence type="ECO:0000313" key="3">
    <source>
        <dbReference type="Proteomes" id="UP001153076"/>
    </source>
</evidence>
<keyword evidence="3" id="KW-1185">Reference proteome</keyword>
<dbReference type="EMBL" id="JAKOGI010000385">
    <property type="protein sequence ID" value="KAJ8435820.1"/>
    <property type="molecule type" value="Genomic_DNA"/>
</dbReference>
<feature type="compositionally biased region" description="Polar residues" evidence="1">
    <location>
        <begin position="30"/>
        <end position="44"/>
    </location>
</feature>
<organism evidence="2 3">
    <name type="scientific">Carnegiea gigantea</name>
    <dbReference type="NCBI Taxonomy" id="171969"/>
    <lineage>
        <taxon>Eukaryota</taxon>
        <taxon>Viridiplantae</taxon>
        <taxon>Streptophyta</taxon>
        <taxon>Embryophyta</taxon>
        <taxon>Tracheophyta</taxon>
        <taxon>Spermatophyta</taxon>
        <taxon>Magnoliopsida</taxon>
        <taxon>eudicotyledons</taxon>
        <taxon>Gunneridae</taxon>
        <taxon>Pentapetalae</taxon>
        <taxon>Caryophyllales</taxon>
        <taxon>Cactineae</taxon>
        <taxon>Cactaceae</taxon>
        <taxon>Cactoideae</taxon>
        <taxon>Echinocereeae</taxon>
        <taxon>Carnegiea</taxon>
    </lineage>
</organism>
<gene>
    <name evidence="2" type="ORF">Cgig2_017115</name>
</gene>
<accession>A0A9Q1K3K9</accession>